<dbReference type="InterPro" id="IPR020471">
    <property type="entry name" value="AKR"/>
</dbReference>
<dbReference type="RefSeq" id="WP_259626008.1">
    <property type="nucleotide sequence ID" value="NZ_JANYMP010000014.1"/>
</dbReference>
<dbReference type="EMBL" id="JANYMP010000014">
    <property type="protein sequence ID" value="MCS7480509.1"/>
    <property type="molecule type" value="Genomic_DNA"/>
</dbReference>
<protein>
    <submittedName>
        <fullName evidence="3">Aldo/keto reductase</fullName>
    </submittedName>
</protein>
<dbReference type="InterPro" id="IPR023210">
    <property type="entry name" value="NADP_OxRdtase_dom"/>
</dbReference>
<sequence>MADEAPGGVVRFGGRDVARIGFGAMQLVEGAVERRVAVDVLRRAVEVGVGHVDTAGFYGAGACNALIREALSPYPDGLVLVSKVGAEHAGEAGLVPAQRPEQLRAGVEADLVSLGVERVDVVNLRRLDAPPGLLAEGAQRVDLDSQVAELVALRQEGKIGAIGLSNVDAEQVRRAAPAGVECVQNGYNLLDRSHEATLGVCREHGIAWVPFFPLGSAFPGLPRVTGNPEVVAVARALGVTPAQVGLAWLLTRSPRTLLIPGTADRAHLEQNVGAGAVRLDADALAVLDAVA</sequence>
<proteinExistence type="predicted"/>
<dbReference type="CDD" id="cd19088">
    <property type="entry name" value="AKR_AKR13B1"/>
    <property type="match status" value="1"/>
</dbReference>
<evidence type="ECO:0000256" key="1">
    <source>
        <dbReference type="ARBA" id="ARBA00023002"/>
    </source>
</evidence>
<dbReference type="PANTHER" id="PTHR43625">
    <property type="entry name" value="AFLATOXIN B1 ALDEHYDE REDUCTASE"/>
    <property type="match status" value="1"/>
</dbReference>
<reference evidence="3" key="1">
    <citation type="submission" date="2022-08" db="EMBL/GenBank/DDBJ databases">
        <authorList>
            <person name="Tistechok S."/>
            <person name="Samborskyy M."/>
            <person name="Roman I."/>
        </authorList>
    </citation>
    <scope>NUCLEOTIDE SEQUENCE</scope>
    <source>
        <strain evidence="3">DSM 103496</strain>
    </source>
</reference>
<comment type="caution">
    <text evidence="3">The sequence shown here is derived from an EMBL/GenBank/DDBJ whole genome shotgun (WGS) entry which is preliminary data.</text>
</comment>
<dbReference type="Gene3D" id="3.20.20.100">
    <property type="entry name" value="NADP-dependent oxidoreductase domain"/>
    <property type="match status" value="1"/>
</dbReference>
<dbReference type="AlphaFoldDB" id="A0A9X3A2A5"/>
<evidence type="ECO:0000259" key="2">
    <source>
        <dbReference type="Pfam" id="PF00248"/>
    </source>
</evidence>
<dbReference type="PANTHER" id="PTHR43625:SF40">
    <property type="entry name" value="ALDO-KETO REDUCTASE YAKC [NADP(+)]"/>
    <property type="match status" value="1"/>
</dbReference>
<evidence type="ECO:0000313" key="4">
    <source>
        <dbReference type="Proteomes" id="UP001141259"/>
    </source>
</evidence>
<dbReference type="SUPFAM" id="SSF51430">
    <property type="entry name" value="NAD(P)-linked oxidoreductase"/>
    <property type="match status" value="1"/>
</dbReference>
<dbReference type="InterPro" id="IPR050791">
    <property type="entry name" value="Aldo-Keto_reductase"/>
</dbReference>
<dbReference type="GO" id="GO:0005737">
    <property type="term" value="C:cytoplasm"/>
    <property type="evidence" value="ECO:0007669"/>
    <property type="project" value="TreeGrafter"/>
</dbReference>
<name>A0A9X3A2A5_9PSEU</name>
<dbReference type="GO" id="GO:0016491">
    <property type="term" value="F:oxidoreductase activity"/>
    <property type="evidence" value="ECO:0007669"/>
    <property type="project" value="UniProtKB-KW"/>
</dbReference>
<gene>
    <name evidence="3" type="ORF">NZH93_26950</name>
</gene>
<organism evidence="3 4">
    <name type="scientific">Umezawaea endophytica</name>
    <dbReference type="NCBI Taxonomy" id="1654476"/>
    <lineage>
        <taxon>Bacteria</taxon>
        <taxon>Bacillati</taxon>
        <taxon>Actinomycetota</taxon>
        <taxon>Actinomycetes</taxon>
        <taxon>Pseudonocardiales</taxon>
        <taxon>Pseudonocardiaceae</taxon>
        <taxon>Umezawaea</taxon>
    </lineage>
</organism>
<keyword evidence="1" id="KW-0560">Oxidoreductase</keyword>
<dbReference type="Pfam" id="PF00248">
    <property type="entry name" value="Aldo_ket_red"/>
    <property type="match status" value="1"/>
</dbReference>
<dbReference type="PRINTS" id="PR00069">
    <property type="entry name" value="ALDKETRDTASE"/>
</dbReference>
<dbReference type="InterPro" id="IPR036812">
    <property type="entry name" value="NAD(P)_OxRdtase_dom_sf"/>
</dbReference>
<dbReference type="Proteomes" id="UP001141259">
    <property type="component" value="Unassembled WGS sequence"/>
</dbReference>
<evidence type="ECO:0000313" key="3">
    <source>
        <dbReference type="EMBL" id="MCS7480509.1"/>
    </source>
</evidence>
<keyword evidence="4" id="KW-1185">Reference proteome</keyword>
<accession>A0A9X3A2A5</accession>
<feature type="domain" description="NADP-dependent oxidoreductase" evidence="2">
    <location>
        <begin position="19"/>
        <end position="290"/>
    </location>
</feature>